<name>A0AAV7WV73_PLEWA</name>
<dbReference type="Proteomes" id="UP001066276">
    <property type="component" value="Chromosome 1_1"/>
</dbReference>
<keyword evidence="3" id="KW-1185">Reference proteome</keyword>
<proteinExistence type="predicted"/>
<reference evidence="2" key="1">
    <citation type="journal article" date="2022" name="bioRxiv">
        <title>Sequencing and chromosome-scale assembly of the giantPleurodeles waltlgenome.</title>
        <authorList>
            <person name="Brown T."/>
            <person name="Elewa A."/>
            <person name="Iarovenko S."/>
            <person name="Subramanian E."/>
            <person name="Araus A.J."/>
            <person name="Petzold A."/>
            <person name="Susuki M."/>
            <person name="Suzuki K.-i.T."/>
            <person name="Hayashi T."/>
            <person name="Toyoda A."/>
            <person name="Oliveira C."/>
            <person name="Osipova E."/>
            <person name="Leigh N.D."/>
            <person name="Simon A."/>
            <person name="Yun M.H."/>
        </authorList>
    </citation>
    <scope>NUCLEOTIDE SEQUENCE</scope>
    <source>
        <strain evidence="2">20211129_DDA</strain>
        <tissue evidence="2">Liver</tissue>
    </source>
</reference>
<evidence type="ECO:0000313" key="3">
    <source>
        <dbReference type="Proteomes" id="UP001066276"/>
    </source>
</evidence>
<keyword evidence="1" id="KW-0472">Membrane</keyword>
<protein>
    <submittedName>
        <fullName evidence="2">Uncharacterized protein</fullName>
    </submittedName>
</protein>
<dbReference type="AlphaFoldDB" id="A0AAV7WV73"/>
<comment type="caution">
    <text evidence="2">The sequence shown here is derived from an EMBL/GenBank/DDBJ whole genome shotgun (WGS) entry which is preliminary data.</text>
</comment>
<accession>A0AAV7WV73</accession>
<evidence type="ECO:0000256" key="1">
    <source>
        <dbReference type="SAM" id="Phobius"/>
    </source>
</evidence>
<keyword evidence="1" id="KW-0812">Transmembrane</keyword>
<feature type="transmembrane region" description="Helical" evidence="1">
    <location>
        <begin position="35"/>
        <end position="56"/>
    </location>
</feature>
<evidence type="ECO:0000313" key="2">
    <source>
        <dbReference type="EMBL" id="KAJ1218014.1"/>
    </source>
</evidence>
<keyword evidence="1" id="KW-1133">Transmembrane helix</keyword>
<gene>
    <name evidence="2" type="ORF">NDU88_005600</name>
</gene>
<sequence>MVVSPSPWMERGWTPDRSERAAAERWRRRSRWPELCSVYFMASPAVYAIGQISGWFSGMEEPEHNE</sequence>
<dbReference type="EMBL" id="JANPWB010000001">
    <property type="protein sequence ID" value="KAJ1218014.1"/>
    <property type="molecule type" value="Genomic_DNA"/>
</dbReference>
<organism evidence="2 3">
    <name type="scientific">Pleurodeles waltl</name>
    <name type="common">Iberian ribbed newt</name>
    <dbReference type="NCBI Taxonomy" id="8319"/>
    <lineage>
        <taxon>Eukaryota</taxon>
        <taxon>Metazoa</taxon>
        <taxon>Chordata</taxon>
        <taxon>Craniata</taxon>
        <taxon>Vertebrata</taxon>
        <taxon>Euteleostomi</taxon>
        <taxon>Amphibia</taxon>
        <taxon>Batrachia</taxon>
        <taxon>Caudata</taxon>
        <taxon>Salamandroidea</taxon>
        <taxon>Salamandridae</taxon>
        <taxon>Pleurodelinae</taxon>
        <taxon>Pleurodeles</taxon>
    </lineage>
</organism>